<accession>A0A0A1F743</accession>
<evidence type="ECO:0000313" key="8">
    <source>
        <dbReference type="EMBL" id="AIY40301.1"/>
    </source>
</evidence>
<comment type="function">
    <text evidence="5">Required for morphogenesis and for the elongation of the flagellar filament by facilitating polymerization of the flagellin monomers at the tip of growing filament. Forms a capping structure, which prevents flagellin subunits (transported through the central channel of the flagellum) from leaking out without polymerization at the distal end.</text>
</comment>
<dbReference type="EMBL" id="CP009962">
    <property type="protein sequence ID" value="AIY40301.1"/>
    <property type="molecule type" value="Genomic_DNA"/>
</dbReference>
<name>A0A0A1F743_9BURK</name>
<evidence type="ECO:0000313" key="9">
    <source>
        <dbReference type="Proteomes" id="UP000030302"/>
    </source>
</evidence>
<dbReference type="Pfam" id="PF02465">
    <property type="entry name" value="FliD_N"/>
    <property type="match status" value="1"/>
</dbReference>
<evidence type="ECO:0000256" key="5">
    <source>
        <dbReference type="RuleBase" id="RU362066"/>
    </source>
</evidence>
<dbReference type="KEGG" id="care:LT85_1143"/>
<keyword evidence="8" id="KW-0969">Cilium</keyword>
<evidence type="ECO:0000256" key="3">
    <source>
        <dbReference type="ARBA" id="ARBA00023054"/>
    </source>
</evidence>
<dbReference type="OrthoDB" id="9810816at2"/>
<sequence length="487" mass="49153">MALVTSLGSASGLPLATLLSNITAAENLPLTAMQNRQSAYNTQLSAYGTVQSALSALQAAAAQLGKPALFQNITATASNTSVLSATAAANAASGSVAINVSQLAQAQSMATAGVASTTAAIGSGTVTLDFGSISGGKLDPATGKYSGATFAADSTRKPVSITIDSSNNTLAGIRDAINKNTALGVTATIVNDGSSSPNRLVLTSNQTGASSTMRIAVSGDAALSNLLANDPGATQNMQQTVEAKNAQLTVNGIAITSASNTVTEAVQGVTMNLSGTGSSTLTLQSNTAVIQTAITNFVSSYNAFQNLTKQLTAFNVAAQTQSPLTGDSTLRNIQSRIRDAMNTPQSAGNNGNGTSFTMLAQIGITFQIDGTMASDPAKLTAALNTNLSGVQNLFSSADGKTGFGSQMSTFLTTMTGSSGPLKAATDGLGRTLRTLATQMTSTQATISATIARYTAQFTALDGLVASMNQTSSYLTQQFTAINGSSSK</sequence>
<protein>
    <recommendedName>
        <fullName evidence="5">Flagellar hook-associated protein 2</fullName>
        <shortName evidence="5">HAP2</shortName>
    </recommendedName>
    <alternativeName>
        <fullName evidence="5">Flagellar cap protein</fullName>
    </alternativeName>
</protein>
<dbReference type="InterPro" id="IPR040026">
    <property type="entry name" value="FliD"/>
</dbReference>
<dbReference type="GO" id="GO:0009421">
    <property type="term" value="C:bacterial-type flagellum filament cap"/>
    <property type="evidence" value="ECO:0007669"/>
    <property type="project" value="InterPro"/>
</dbReference>
<dbReference type="AlphaFoldDB" id="A0A0A1F743"/>
<dbReference type="InterPro" id="IPR003481">
    <property type="entry name" value="FliD_N"/>
</dbReference>
<comment type="subcellular location">
    <subcellularLocation>
        <location evidence="5">Secreted</location>
    </subcellularLocation>
    <subcellularLocation>
        <location evidence="5">Bacterial flagellum</location>
    </subcellularLocation>
</comment>
<comment type="subunit">
    <text evidence="2 5">Homopentamer.</text>
</comment>
<evidence type="ECO:0000256" key="2">
    <source>
        <dbReference type="ARBA" id="ARBA00011255"/>
    </source>
</evidence>
<dbReference type="Pfam" id="PF07195">
    <property type="entry name" value="FliD_C"/>
    <property type="match status" value="1"/>
</dbReference>
<dbReference type="RefSeq" id="WP_038486444.1">
    <property type="nucleotide sequence ID" value="NZ_CP009962.1"/>
</dbReference>
<dbReference type="STRING" id="279058.LT85_1143"/>
<dbReference type="GO" id="GO:0071973">
    <property type="term" value="P:bacterial-type flagellum-dependent cell motility"/>
    <property type="evidence" value="ECO:0007669"/>
    <property type="project" value="TreeGrafter"/>
</dbReference>
<proteinExistence type="inferred from homology"/>
<dbReference type="HOGENOM" id="CLU_015182_6_1_4"/>
<keyword evidence="8" id="KW-0282">Flagellum</keyword>
<evidence type="ECO:0000259" key="7">
    <source>
        <dbReference type="Pfam" id="PF07195"/>
    </source>
</evidence>
<keyword evidence="9" id="KW-1185">Reference proteome</keyword>
<dbReference type="GO" id="GO:0005576">
    <property type="term" value="C:extracellular region"/>
    <property type="evidence" value="ECO:0007669"/>
    <property type="project" value="UniProtKB-SubCell"/>
</dbReference>
<organism evidence="8 9">
    <name type="scientific">Collimonas arenae</name>
    <dbReference type="NCBI Taxonomy" id="279058"/>
    <lineage>
        <taxon>Bacteria</taxon>
        <taxon>Pseudomonadati</taxon>
        <taxon>Pseudomonadota</taxon>
        <taxon>Betaproteobacteria</taxon>
        <taxon>Burkholderiales</taxon>
        <taxon>Oxalobacteraceae</taxon>
        <taxon>Collimonas</taxon>
    </lineage>
</organism>
<keyword evidence="4 5" id="KW-0975">Bacterial flagellum</keyword>
<evidence type="ECO:0000259" key="6">
    <source>
        <dbReference type="Pfam" id="PF02465"/>
    </source>
</evidence>
<dbReference type="PANTHER" id="PTHR30288">
    <property type="entry name" value="FLAGELLAR CAP/ASSEMBLY PROTEIN FLID"/>
    <property type="match status" value="1"/>
</dbReference>
<dbReference type="GO" id="GO:0007155">
    <property type="term" value="P:cell adhesion"/>
    <property type="evidence" value="ECO:0007669"/>
    <property type="project" value="InterPro"/>
</dbReference>
<keyword evidence="5" id="KW-0964">Secreted</keyword>
<gene>
    <name evidence="8" type="primary">fliD</name>
    <name evidence="8" type="ORF">LT85_1143</name>
</gene>
<dbReference type="Proteomes" id="UP000030302">
    <property type="component" value="Chromosome"/>
</dbReference>
<comment type="similarity">
    <text evidence="1 5">Belongs to the FliD family.</text>
</comment>
<keyword evidence="8" id="KW-0966">Cell projection</keyword>
<keyword evidence="3" id="KW-0175">Coiled coil</keyword>
<dbReference type="InterPro" id="IPR010809">
    <property type="entry name" value="FliD_C"/>
</dbReference>
<evidence type="ECO:0000256" key="1">
    <source>
        <dbReference type="ARBA" id="ARBA00009764"/>
    </source>
</evidence>
<feature type="domain" description="Flagellar hook-associated protein 2 N-terminal" evidence="6">
    <location>
        <begin position="11"/>
        <end position="107"/>
    </location>
</feature>
<feature type="domain" description="Flagellar hook-associated protein 2 C-terminal" evidence="7">
    <location>
        <begin position="243"/>
        <end position="469"/>
    </location>
</feature>
<evidence type="ECO:0000256" key="4">
    <source>
        <dbReference type="ARBA" id="ARBA00023143"/>
    </source>
</evidence>
<dbReference type="PANTHER" id="PTHR30288:SF0">
    <property type="entry name" value="FLAGELLAR HOOK-ASSOCIATED PROTEIN 2"/>
    <property type="match status" value="1"/>
</dbReference>
<dbReference type="GO" id="GO:0009424">
    <property type="term" value="C:bacterial-type flagellum hook"/>
    <property type="evidence" value="ECO:0007669"/>
    <property type="project" value="UniProtKB-UniRule"/>
</dbReference>
<reference evidence="9" key="1">
    <citation type="journal article" date="2014" name="Soil Biol. Biochem.">
        <title>Structure and function of bacterial communities in ageing soils: Insights from the Mendocino ecological staircase.</title>
        <authorList>
            <person name="Uroz S."/>
            <person name="Tech J.J."/>
            <person name="Sawaya N.A."/>
            <person name="Frey-Klett P."/>
            <person name="Leveau J.H.J."/>
        </authorList>
    </citation>
    <scope>NUCLEOTIDE SEQUENCE [LARGE SCALE GENOMIC DNA]</scope>
    <source>
        <strain evidence="9">Cal35</strain>
    </source>
</reference>